<keyword evidence="3 6" id="KW-0812">Transmembrane</keyword>
<dbReference type="Proteomes" id="UP000245081">
    <property type="component" value="Unassembled WGS sequence"/>
</dbReference>
<feature type="transmembrane region" description="Helical" evidence="6">
    <location>
        <begin position="14"/>
        <end position="33"/>
    </location>
</feature>
<dbReference type="GO" id="GO:0005886">
    <property type="term" value="C:plasma membrane"/>
    <property type="evidence" value="ECO:0007669"/>
    <property type="project" value="UniProtKB-SubCell"/>
</dbReference>
<dbReference type="RefSeq" id="WP_109014702.1">
    <property type="nucleotide sequence ID" value="NZ_BDOQ01000003.1"/>
</dbReference>
<evidence type="ECO:0000256" key="2">
    <source>
        <dbReference type="ARBA" id="ARBA00022475"/>
    </source>
</evidence>
<proteinExistence type="predicted"/>
<dbReference type="InterPro" id="IPR027417">
    <property type="entry name" value="P-loop_NTPase"/>
</dbReference>
<dbReference type="OrthoDB" id="6512860at2"/>
<organism evidence="7 8">
    <name type="scientific">Novimethylophilus kurashikiensis</name>
    <dbReference type="NCBI Taxonomy" id="1825523"/>
    <lineage>
        <taxon>Bacteria</taxon>
        <taxon>Pseudomonadati</taxon>
        <taxon>Pseudomonadota</taxon>
        <taxon>Betaproteobacteria</taxon>
        <taxon>Nitrosomonadales</taxon>
        <taxon>Methylophilaceae</taxon>
        <taxon>Novimethylophilus</taxon>
    </lineage>
</organism>
<dbReference type="Gene3D" id="3.40.50.300">
    <property type="entry name" value="P-loop containing nucleotide triphosphate hydrolases"/>
    <property type="match status" value="2"/>
</dbReference>
<evidence type="ECO:0000256" key="4">
    <source>
        <dbReference type="ARBA" id="ARBA00022989"/>
    </source>
</evidence>
<keyword evidence="8" id="KW-1185">Reference proteome</keyword>
<evidence type="ECO:0000256" key="3">
    <source>
        <dbReference type="ARBA" id="ARBA00022692"/>
    </source>
</evidence>
<keyword evidence="7" id="KW-0131">Cell cycle</keyword>
<feature type="transmembrane region" description="Helical" evidence="6">
    <location>
        <begin position="70"/>
        <end position="87"/>
    </location>
</feature>
<keyword evidence="5 6" id="KW-0472">Membrane</keyword>
<accession>A0A2R5F555</accession>
<feature type="transmembrane region" description="Helical" evidence="6">
    <location>
        <begin position="45"/>
        <end position="64"/>
    </location>
</feature>
<dbReference type="InterPro" id="IPR051539">
    <property type="entry name" value="T4SS-coupling_protein"/>
</dbReference>
<evidence type="ECO:0000313" key="7">
    <source>
        <dbReference type="EMBL" id="GBG13510.1"/>
    </source>
</evidence>
<reference evidence="7 8" key="1">
    <citation type="journal article" date="2018" name="Environ. Microbiol.">
        <title>Isolation and genomic characterization of Novimethylophilus kurashikiensis gen. nov. sp. nov., a new lanthanide-dependent methylotrophic species of Methylophilaceae.</title>
        <authorList>
            <person name="Lv H."/>
            <person name="Sahin N."/>
            <person name="Tani A."/>
        </authorList>
    </citation>
    <scope>NUCLEOTIDE SEQUENCE [LARGE SCALE GENOMIC DNA]</scope>
    <source>
        <strain evidence="7 8">La2-4</strain>
    </source>
</reference>
<evidence type="ECO:0000256" key="5">
    <source>
        <dbReference type="ARBA" id="ARBA00023136"/>
    </source>
</evidence>
<evidence type="ECO:0000256" key="1">
    <source>
        <dbReference type="ARBA" id="ARBA00004651"/>
    </source>
</evidence>
<dbReference type="SUPFAM" id="SSF52540">
    <property type="entry name" value="P-loop containing nucleoside triphosphate hydrolases"/>
    <property type="match status" value="1"/>
</dbReference>
<dbReference type="GO" id="GO:0051301">
    <property type="term" value="P:cell division"/>
    <property type="evidence" value="ECO:0007669"/>
    <property type="project" value="UniProtKB-KW"/>
</dbReference>
<dbReference type="AlphaFoldDB" id="A0A2R5F555"/>
<dbReference type="EMBL" id="BDOQ01000003">
    <property type="protein sequence ID" value="GBG13510.1"/>
    <property type="molecule type" value="Genomic_DNA"/>
</dbReference>
<evidence type="ECO:0000256" key="6">
    <source>
        <dbReference type="SAM" id="Phobius"/>
    </source>
</evidence>
<keyword evidence="7" id="KW-0132">Cell division</keyword>
<dbReference type="PANTHER" id="PTHR37937:SF1">
    <property type="entry name" value="CONJUGATIVE TRANSFER: DNA TRANSPORT"/>
    <property type="match status" value="1"/>
</dbReference>
<keyword evidence="2" id="KW-1003">Cell membrane</keyword>
<protein>
    <submittedName>
        <fullName evidence="7">Cell division protein FtsK</fullName>
    </submittedName>
</protein>
<gene>
    <name evidence="7" type="ORF">NMK_1060</name>
</gene>
<dbReference type="PANTHER" id="PTHR37937">
    <property type="entry name" value="CONJUGATIVE TRANSFER: DNA TRANSPORT"/>
    <property type="match status" value="1"/>
</dbReference>
<sequence>MLGHQLLVRMEDLLMPWCGALTGFFSVGAITAFHAEKQIRSEIMTYLSVSGIVGIFTWMLLPEAPRLDGQLWLVLLLTGFALVWCWYRRGIQMLDKLKLWLTRPSQLAREGRTDVRYVASLLPQPREEYDPRQYHIHDGFFMGLSVTGAPIYWRDRLPHLAIAGTSGSGKGRKLQDLAAQTIAKGEAVVYLDPKDDEWGAHALFSACFHTGRPYHYLRLLPESPPQFNLLAGAKAWEIEELFIATFDLSDKGKASDFFKAKDRNAAAVAAKLAAERSLTISELYHEMAADAFWVEDSPGFLGKLREIAGVEAVNAKAGDLSLATLIEEGGGLYVVGSMTLQSVRRVQQMIFVRVQQIASARDRMAGELRTVCVIADEAKYHISRPVLQGLGASRDKGMRVVLAFQSFLDLRDCPDDMDPDMVVGAIIENTPCKLIYRIEDPVTARWLAEKSGIILIDDEARQLERNFALAETGDGGRTIRQAEHFLIDTNKITSLPSGWGVLYGQGLAELCYVSPYRVKKCNEAITATSAISSDINLPDNGSSTTPSSVTSGMVNKSQRLRNECIFDLDE</sequence>
<keyword evidence="4 6" id="KW-1133">Transmembrane helix</keyword>
<name>A0A2R5F555_9PROT</name>
<comment type="caution">
    <text evidence="7">The sequence shown here is derived from an EMBL/GenBank/DDBJ whole genome shotgun (WGS) entry which is preliminary data.</text>
</comment>
<evidence type="ECO:0000313" key="8">
    <source>
        <dbReference type="Proteomes" id="UP000245081"/>
    </source>
</evidence>
<comment type="subcellular location">
    <subcellularLocation>
        <location evidence="1">Cell membrane</location>
        <topology evidence="1">Multi-pass membrane protein</topology>
    </subcellularLocation>
</comment>